<feature type="transmembrane region" description="Helical" evidence="1">
    <location>
        <begin position="222"/>
        <end position="243"/>
    </location>
</feature>
<name>A0A4Q5LKJ7_9SPHI</name>
<protein>
    <submittedName>
        <fullName evidence="2">DUF4153 domain-containing protein</fullName>
    </submittedName>
</protein>
<dbReference type="InterPro" id="IPR025291">
    <property type="entry name" value="DUF4153"/>
</dbReference>
<feature type="transmembrane region" description="Helical" evidence="1">
    <location>
        <begin position="83"/>
        <end position="100"/>
    </location>
</feature>
<reference evidence="2 3" key="1">
    <citation type="submission" date="2019-02" db="EMBL/GenBank/DDBJ databases">
        <title>Bacterial novel species Mucilaginibacter sp. 17JY9-4 isolated from soil.</title>
        <authorList>
            <person name="Jung H.-Y."/>
        </authorList>
    </citation>
    <scope>NUCLEOTIDE SEQUENCE [LARGE SCALE GENOMIC DNA]</scope>
    <source>
        <strain evidence="2 3">17JY9-4</strain>
    </source>
</reference>
<feature type="transmembrane region" description="Helical" evidence="1">
    <location>
        <begin position="112"/>
        <end position="132"/>
    </location>
</feature>
<keyword evidence="1" id="KW-0812">Transmembrane</keyword>
<feature type="transmembrane region" description="Helical" evidence="1">
    <location>
        <begin position="255"/>
        <end position="277"/>
    </location>
</feature>
<feature type="transmembrane region" description="Helical" evidence="1">
    <location>
        <begin position="182"/>
        <end position="202"/>
    </location>
</feature>
<proteinExistence type="predicted"/>
<feature type="transmembrane region" description="Helical" evidence="1">
    <location>
        <begin position="50"/>
        <end position="71"/>
    </location>
</feature>
<dbReference type="OrthoDB" id="9809196at2"/>
<feature type="transmembrane region" description="Helical" evidence="1">
    <location>
        <begin position="152"/>
        <end position="175"/>
    </location>
</feature>
<dbReference type="EMBL" id="SEWG01000006">
    <property type="protein sequence ID" value="RYU87984.1"/>
    <property type="molecule type" value="Genomic_DNA"/>
</dbReference>
<keyword evidence="3" id="KW-1185">Reference proteome</keyword>
<feature type="transmembrane region" description="Helical" evidence="1">
    <location>
        <begin position="20"/>
        <end position="38"/>
    </location>
</feature>
<dbReference type="AlphaFoldDB" id="A0A4Q5LKJ7"/>
<feature type="transmembrane region" description="Helical" evidence="1">
    <location>
        <begin position="322"/>
        <end position="340"/>
    </location>
</feature>
<evidence type="ECO:0000256" key="1">
    <source>
        <dbReference type="SAM" id="Phobius"/>
    </source>
</evidence>
<keyword evidence="1" id="KW-0472">Membrane</keyword>
<evidence type="ECO:0000313" key="2">
    <source>
        <dbReference type="EMBL" id="RYU87984.1"/>
    </source>
</evidence>
<feature type="transmembrane region" description="Helical" evidence="1">
    <location>
        <begin position="292"/>
        <end position="310"/>
    </location>
</feature>
<dbReference type="RefSeq" id="WP_129877677.1">
    <property type="nucleotide sequence ID" value="NZ_SEWG01000006.1"/>
</dbReference>
<dbReference type="Pfam" id="PF13687">
    <property type="entry name" value="DUF4153"/>
    <property type="match status" value="1"/>
</dbReference>
<accession>A0A4Q5LKJ7</accession>
<evidence type="ECO:0000313" key="3">
    <source>
        <dbReference type="Proteomes" id="UP000293331"/>
    </source>
</evidence>
<organism evidence="2 3">
    <name type="scientific">Mucilaginibacter terrigena</name>
    <dbReference type="NCBI Taxonomy" id="2492395"/>
    <lineage>
        <taxon>Bacteria</taxon>
        <taxon>Pseudomonadati</taxon>
        <taxon>Bacteroidota</taxon>
        <taxon>Sphingobacteriia</taxon>
        <taxon>Sphingobacteriales</taxon>
        <taxon>Sphingobacteriaceae</taxon>
        <taxon>Mucilaginibacter</taxon>
    </lineage>
</organism>
<comment type="caution">
    <text evidence="2">The sequence shown here is derived from an EMBL/GenBank/DDBJ whole genome shotgun (WGS) entry which is preliminary data.</text>
</comment>
<dbReference type="Proteomes" id="UP000293331">
    <property type="component" value="Unassembled WGS sequence"/>
</dbReference>
<gene>
    <name evidence="2" type="ORF">EWM62_15960</name>
</gene>
<keyword evidence="1" id="KW-1133">Transmembrane helix</keyword>
<sequence>MKFPSVKNLAQGALITIKRFPFEVLFALAGTIAGTVKIELTLLNRVNESWCARTIMIANLGLLLSLSASLYSESKGITGSKKMLLRLTAAVLAILLIFIINPGERESDYIRFFLFSLSFHLLVAFAAFTVKGHIQGFWQFNKTLFLRFLTSALYSAVLFLGLAAAIGAMNFLFNFKFEWDTFAILWAWIVGMFSTLFFLSGVPADIHGLDEDFSYPKGLKVFTQYVLIPLATVYVAILLAYEIKILVQWQLPKGMVSHLILGYAVFGILSLLLVYPIREQEENKWLKTYTRSFYFLLIPLLGLLFTAAGTRVFRYGITEMRYFLILLACWLLFITIYFLVTKKQNIKLIPISLSIVTLFSIYGPQSAFRVSMFSQRRVLVEVFKKNNAFKDGRLTPVDSVKISRKDGNKAVATLDYLIAKHDLTSLQPYFKEDLGKVSDSLSKIKYTGSVIRIGSMSDYELRYAKLEWAKKRLGLGPFSQYGGDEDEVDAPAKINGYTFANRIDDVHTVRNYDYMVDIYGTGSDTAAYTVDGIAIKKIGNGDGIYTLQLNNQTTSFNIRPYLDSLIDAKAIKAYSTLNKQSSDAYVLPDDKLVFTKETKDFGVTLKVDRIGFSKIKTIQINYIHAYYLIKRK</sequence>